<dbReference type="Gene3D" id="3.30.390.50">
    <property type="entry name" value="CO dehydrogenase flavoprotein, C-terminal domain"/>
    <property type="match status" value="1"/>
</dbReference>
<dbReference type="InterPro" id="IPR036683">
    <property type="entry name" value="CO_DH_flav_C_dom_sf"/>
</dbReference>
<dbReference type="SMART" id="SM01092">
    <property type="entry name" value="CO_deh_flav_C"/>
    <property type="match status" value="1"/>
</dbReference>
<dbReference type="PROSITE" id="PS51387">
    <property type="entry name" value="FAD_PCMH"/>
    <property type="match status" value="1"/>
</dbReference>
<evidence type="ECO:0000256" key="1">
    <source>
        <dbReference type="ARBA" id="ARBA00022630"/>
    </source>
</evidence>
<dbReference type="InterPro" id="IPR016169">
    <property type="entry name" value="FAD-bd_PCMH_sub2"/>
</dbReference>
<dbReference type="InterPro" id="IPR005107">
    <property type="entry name" value="CO_DH_flav_C"/>
</dbReference>
<evidence type="ECO:0000256" key="2">
    <source>
        <dbReference type="ARBA" id="ARBA00022827"/>
    </source>
</evidence>
<evidence type="ECO:0000256" key="3">
    <source>
        <dbReference type="ARBA" id="ARBA00023002"/>
    </source>
</evidence>
<dbReference type="InterPro" id="IPR016167">
    <property type="entry name" value="FAD-bd_PCMH_sub1"/>
</dbReference>
<dbReference type="InterPro" id="IPR036318">
    <property type="entry name" value="FAD-bd_PCMH-like_sf"/>
</dbReference>
<dbReference type="SUPFAM" id="SSF56176">
    <property type="entry name" value="FAD-binding/transporter-associated domain-like"/>
    <property type="match status" value="1"/>
</dbReference>
<dbReference type="PANTHER" id="PTHR42659">
    <property type="entry name" value="XANTHINE DEHYDROGENASE SUBUNIT C-RELATED"/>
    <property type="match status" value="1"/>
</dbReference>
<keyword evidence="1" id="KW-0285">Flavoprotein</keyword>
<name>A0ABX7S633_9BACT</name>
<protein>
    <submittedName>
        <fullName evidence="5">FAD binding domain-containing protein</fullName>
    </submittedName>
</protein>
<accession>A0ABX7S633</accession>
<keyword evidence="3" id="KW-0560">Oxidoreductase</keyword>
<dbReference type="Pfam" id="PF00941">
    <property type="entry name" value="FAD_binding_5"/>
    <property type="match status" value="1"/>
</dbReference>
<dbReference type="Pfam" id="PF03450">
    <property type="entry name" value="CO_deh_flav_C"/>
    <property type="match status" value="1"/>
</dbReference>
<evidence type="ECO:0000313" key="6">
    <source>
        <dbReference type="Proteomes" id="UP000671862"/>
    </source>
</evidence>
<dbReference type="Proteomes" id="UP000671862">
    <property type="component" value="Chromosome"/>
</dbReference>
<dbReference type="RefSeq" id="WP_207565930.1">
    <property type="nucleotide sequence ID" value="NZ_CP071446.1"/>
</dbReference>
<keyword evidence="2" id="KW-0274">FAD</keyword>
<dbReference type="EMBL" id="CP071446">
    <property type="protein sequence ID" value="QTA37205.1"/>
    <property type="molecule type" value="Genomic_DNA"/>
</dbReference>
<dbReference type="SUPFAM" id="SSF55447">
    <property type="entry name" value="CO dehydrogenase flavoprotein C-terminal domain-like"/>
    <property type="match status" value="1"/>
</dbReference>
<organism evidence="5 6">
    <name type="scientific">Thermosipho ferrireducens</name>
    <dbReference type="NCBI Taxonomy" id="2571116"/>
    <lineage>
        <taxon>Bacteria</taxon>
        <taxon>Thermotogati</taxon>
        <taxon>Thermotogota</taxon>
        <taxon>Thermotogae</taxon>
        <taxon>Thermotogales</taxon>
        <taxon>Fervidobacteriaceae</taxon>
        <taxon>Thermosipho</taxon>
    </lineage>
</organism>
<dbReference type="InterPro" id="IPR002346">
    <property type="entry name" value="Mopterin_DH_FAD-bd"/>
</dbReference>
<dbReference type="Gene3D" id="3.30.465.10">
    <property type="match status" value="1"/>
</dbReference>
<gene>
    <name evidence="5" type="ORF">JYK00_05495</name>
</gene>
<evidence type="ECO:0000313" key="5">
    <source>
        <dbReference type="EMBL" id="QTA37205.1"/>
    </source>
</evidence>
<reference evidence="5 6" key="1">
    <citation type="submission" date="2021-03" db="EMBL/GenBank/DDBJ databases">
        <title>Thermosipho ferrireducens sp.nov., an anaerobic thermophilic iron-reducing bacterium isolated from a deep-sea hydrothermal sulfide deposits.</title>
        <authorList>
            <person name="Zeng X."/>
            <person name="Chen Y."/>
            <person name="Shao Z."/>
        </authorList>
    </citation>
    <scope>NUCLEOTIDE SEQUENCE [LARGE SCALE GENOMIC DNA]</scope>
    <source>
        <strain evidence="5 6">JL129W03</strain>
    </source>
</reference>
<dbReference type="InterPro" id="IPR016166">
    <property type="entry name" value="FAD-bd_PCMH"/>
</dbReference>
<dbReference type="PANTHER" id="PTHR42659:SF2">
    <property type="entry name" value="XANTHINE DEHYDROGENASE SUBUNIT C-RELATED"/>
    <property type="match status" value="1"/>
</dbReference>
<dbReference type="Gene3D" id="3.30.43.10">
    <property type="entry name" value="Uridine Diphospho-n-acetylenolpyruvylglucosamine Reductase, domain 2"/>
    <property type="match status" value="1"/>
</dbReference>
<proteinExistence type="predicted"/>
<feature type="domain" description="FAD-binding PCMH-type" evidence="4">
    <location>
        <begin position="1"/>
        <end position="168"/>
    </location>
</feature>
<sequence>MIVNYFRPKTIEEIAKIKQDTGGVLFSGGTDLFVKLRANTIKTDTVIDTKYIEKIPVELKSELIIPLNTTYSEIREILEQKKQFSPLVEIIKTIGSPMIRNRGTPIGNLGNASPAGDFLLACYLYDAEVTIEPTKRKCHISDFIKGPGKVDLSREEFIYAVKIPNLDGYEYYFEKVGRRNAMIISIVSLGILLKRNQNKIEDIRIAYGSVAPTIVRFKDIERSLIGKELTLEMFEEIAKEYQHRVNPITDVRASKEYRKKLVYNLLLKAYNHFKI</sequence>
<evidence type="ECO:0000259" key="4">
    <source>
        <dbReference type="PROSITE" id="PS51387"/>
    </source>
</evidence>
<keyword evidence="6" id="KW-1185">Reference proteome</keyword>
<dbReference type="InterPro" id="IPR051312">
    <property type="entry name" value="Diverse_Substr_Oxidored"/>
</dbReference>